<evidence type="ECO:0000313" key="2">
    <source>
        <dbReference type="Proteomes" id="UP000036987"/>
    </source>
</evidence>
<organism evidence="1 2">
    <name type="scientific">Zostera marina</name>
    <name type="common">Eelgrass</name>
    <dbReference type="NCBI Taxonomy" id="29655"/>
    <lineage>
        <taxon>Eukaryota</taxon>
        <taxon>Viridiplantae</taxon>
        <taxon>Streptophyta</taxon>
        <taxon>Embryophyta</taxon>
        <taxon>Tracheophyta</taxon>
        <taxon>Spermatophyta</taxon>
        <taxon>Magnoliopsida</taxon>
        <taxon>Liliopsida</taxon>
        <taxon>Zosteraceae</taxon>
        <taxon>Zostera</taxon>
    </lineage>
</organism>
<comment type="caution">
    <text evidence="1">The sequence shown here is derived from an EMBL/GenBank/DDBJ whole genome shotgun (WGS) entry which is preliminary data.</text>
</comment>
<sequence>MTHTFFPASTIVDAPPPTTLLYPSGAPQPVPVPPVSTPPAESFFSLISLLSNAPLSMSVPPIMHSVLCASRLYRSPAFVRELGLTNPEWNLAHSHPFQSLAFGAFTQTLTVLPPRFMLCILLLVRPPLVFMLWKMRSSLLPIRSLIIALLTSNSYRNCRLASSST</sequence>
<keyword evidence="2" id="KW-1185">Reference proteome</keyword>
<proteinExistence type="predicted"/>
<protein>
    <submittedName>
        <fullName evidence="1">Uncharacterized protein</fullName>
    </submittedName>
</protein>
<gene>
    <name evidence="1" type="ORF">ZOSMA_13G01100</name>
</gene>
<dbReference type="AlphaFoldDB" id="A0A0K9PY93"/>
<accession>A0A0K9PY93</accession>
<dbReference type="EMBL" id="LFYR01000514">
    <property type="protein sequence ID" value="KMZ73904.1"/>
    <property type="molecule type" value="Genomic_DNA"/>
</dbReference>
<dbReference type="Proteomes" id="UP000036987">
    <property type="component" value="Unassembled WGS sequence"/>
</dbReference>
<name>A0A0K9PY93_ZOSMR</name>
<reference evidence="2" key="1">
    <citation type="journal article" date="2016" name="Nature">
        <title>The genome of the seagrass Zostera marina reveals angiosperm adaptation to the sea.</title>
        <authorList>
            <person name="Olsen J.L."/>
            <person name="Rouze P."/>
            <person name="Verhelst B."/>
            <person name="Lin Y.-C."/>
            <person name="Bayer T."/>
            <person name="Collen J."/>
            <person name="Dattolo E."/>
            <person name="De Paoli E."/>
            <person name="Dittami S."/>
            <person name="Maumus F."/>
            <person name="Michel G."/>
            <person name="Kersting A."/>
            <person name="Lauritano C."/>
            <person name="Lohaus R."/>
            <person name="Toepel M."/>
            <person name="Tonon T."/>
            <person name="Vanneste K."/>
            <person name="Amirebrahimi M."/>
            <person name="Brakel J."/>
            <person name="Bostroem C."/>
            <person name="Chovatia M."/>
            <person name="Grimwood J."/>
            <person name="Jenkins J.W."/>
            <person name="Jueterbock A."/>
            <person name="Mraz A."/>
            <person name="Stam W.T."/>
            <person name="Tice H."/>
            <person name="Bornberg-Bauer E."/>
            <person name="Green P.J."/>
            <person name="Pearson G.A."/>
            <person name="Procaccini G."/>
            <person name="Duarte C.M."/>
            <person name="Schmutz J."/>
            <person name="Reusch T.B.H."/>
            <person name="Van de Peer Y."/>
        </authorList>
    </citation>
    <scope>NUCLEOTIDE SEQUENCE [LARGE SCALE GENOMIC DNA]</scope>
    <source>
        <strain evidence="2">cv. Finnish</strain>
    </source>
</reference>
<evidence type="ECO:0000313" key="1">
    <source>
        <dbReference type="EMBL" id="KMZ73904.1"/>
    </source>
</evidence>